<feature type="domain" description="Histidine kinase" evidence="13">
    <location>
        <begin position="287"/>
        <end position="495"/>
    </location>
</feature>
<dbReference type="CDD" id="cd06225">
    <property type="entry name" value="HAMP"/>
    <property type="match status" value="1"/>
</dbReference>
<feature type="transmembrane region" description="Helical" evidence="12">
    <location>
        <begin position="204"/>
        <end position="226"/>
    </location>
</feature>
<name>A0ABV7YHJ0_9ACTN</name>
<evidence type="ECO:0000259" key="14">
    <source>
        <dbReference type="PROSITE" id="PS50885"/>
    </source>
</evidence>
<keyword evidence="7" id="KW-0418">Kinase</keyword>
<dbReference type="RefSeq" id="WP_205116302.1">
    <property type="nucleotide sequence ID" value="NZ_JAFBCM010000001.1"/>
</dbReference>
<feature type="region of interest" description="Disordered" evidence="11">
    <location>
        <begin position="1"/>
        <end position="25"/>
    </location>
</feature>
<evidence type="ECO:0000256" key="3">
    <source>
        <dbReference type="ARBA" id="ARBA00012438"/>
    </source>
</evidence>
<keyword evidence="6 12" id="KW-0812">Transmembrane</keyword>
<evidence type="ECO:0000256" key="10">
    <source>
        <dbReference type="ARBA" id="ARBA00023136"/>
    </source>
</evidence>
<evidence type="ECO:0000256" key="11">
    <source>
        <dbReference type="SAM" id="MobiDB-lite"/>
    </source>
</evidence>
<dbReference type="InterPro" id="IPR003661">
    <property type="entry name" value="HisK_dim/P_dom"/>
</dbReference>
<dbReference type="CDD" id="cd00082">
    <property type="entry name" value="HisKA"/>
    <property type="match status" value="1"/>
</dbReference>
<reference evidence="16" key="1">
    <citation type="journal article" date="2019" name="Int. J. Syst. Evol. Microbiol.">
        <title>The Global Catalogue of Microorganisms (GCM) 10K type strain sequencing project: providing services to taxonomists for standard genome sequencing and annotation.</title>
        <authorList>
            <consortium name="The Broad Institute Genomics Platform"/>
            <consortium name="The Broad Institute Genome Sequencing Center for Infectious Disease"/>
            <person name="Wu L."/>
            <person name="Ma J."/>
        </authorList>
    </citation>
    <scope>NUCLEOTIDE SEQUENCE [LARGE SCALE GENOMIC DNA]</scope>
    <source>
        <strain evidence="16">CGMCC 4.7241</strain>
    </source>
</reference>
<feature type="domain" description="HAMP" evidence="14">
    <location>
        <begin position="227"/>
        <end position="279"/>
    </location>
</feature>
<dbReference type="Pfam" id="PF00512">
    <property type="entry name" value="HisKA"/>
    <property type="match status" value="1"/>
</dbReference>
<dbReference type="PROSITE" id="PS50885">
    <property type="entry name" value="HAMP"/>
    <property type="match status" value="1"/>
</dbReference>
<keyword evidence="15" id="KW-0067">ATP-binding</keyword>
<dbReference type="CDD" id="cd00075">
    <property type="entry name" value="HATPase"/>
    <property type="match status" value="1"/>
</dbReference>
<evidence type="ECO:0000256" key="12">
    <source>
        <dbReference type="SAM" id="Phobius"/>
    </source>
</evidence>
<evidence type="ECO:0000256" key="8">
    <source>
        <dbReference type="ARBA" id="ARBA00022989"/>
    </source>
</evidence>
<dbReference type="SUPFAM" id="SSF158472">
    <property type="entry name" value="HAMP domain-like"/>
    <property type="match status" value="1"/>
</dbReference>
<dbReference type="Gene3D" id="6.10.340.10">
    <property type="match status" value="1"/>
</dbReference>
<accession>A0ABV7YHJ0</accession>
<dbReference type="EMBL" id="JBHRZH010000030">
    <property type="protein sequence ID" value="MFC3764608.1"/>
    <property type="molecule type" value="Genomic_DNA"/>
</dbReference>
<dbReference type="InterPro" id="IPR036890">
    <property type="entry name" value="HATPase_C_sf"/>
</dbReference>
<comment type="subcellular location">
    <subcellularLocation>
        <location evidence="2">Cell membrane</location>
    </subcellularLocation>
</comment>
<evidence type="ECO:0000256" key="1">
    <source>
        <dbReference type="ARBA" id="ARBA00000085"/>
    </source>
</evidence>
<evidence type="ECO:0000256" key="9">
    <source>
        <dbReference type="ARBA" id="ARBA00023012"/>
    </source>
</evidence>
<keyword evidence="8 12" id="KW-1133">Transmembrane helix</keyword>
<dbReference type="SUPFAM" id="SSF55874">
    <property type="entry name" value="ATPase domain of HSP90 chaperone/DNA topoisomerase II/histidine kinase"/>
    <property type="match status" value="1"/>
</dbReference>
<keyword evidence="15" id="KW-0547">Nucleotide-binding</keyword>
<evidence type="ECO:0000313" key="15">
    <source>
        <dbReference type="EMBL" id="MFC3764608.1"/>
    </source>
</evidence>
<dbReference type="InterPro" id="IPR036097">
    <property type="entry name" value="HisK_dim/P_sf"/>
</dbReference>
<dbReference type="PRINTS" id="PR00344">
    <property type="entry name" value="BCTRLSENSOR"/>
</dbReference>
<dbReference type="InterPro" id="IPR050428">
    <property type="entry name" value="TCS_sensor_his_kinase"/>
</dbReference>
<dbReference type="InterPro" id="IPR003594">
    <property type="entry name" value="HATPase_dom"/>
</dbReference>
<proteinExistence type="predicted"/>
<keyword evidence="9" id="KW-0902">Two-component regulatory system</keyword>
<dbReference type="InterPro" id="IPR003660">
    <property type="entry name" value="HAMP_dom"/>
</dbReference>
<evidence type="ECO:0000256" key="2">
    <source>
        <dbReference type="ARBA" id="ARBA00004236"/>
    </source>
</evidence>
<dbReference type="SMART" id="SM00304">
    <property type="entry name" value="HAMP"/>
    <property type="match status" value="1"/>
</dbReference>
<dbReference type="SUPFAM" id="SSF47384">
    <property type="entry name" value="Homodimeric domain of signal transducing histidine kinase"/>
    <property type="match status" value="1"/>
</dbReference>
<keyword evidence="4" id="KW-0597">Phosphoprotein</keyword>
<protein>
    <recommendedName>
        <fullName evidence="3">histidine kinase</fullName>
        <ecNumber evidence="3">2.7.13.3</ecNumber>
    </recommendedName>
</protein>
<evidence type="ECO:0000256" key="4">
    <source>
        <dbReference type="ARBA" id="ARBA00022553"/>
    </source>
</evidence>
<evidence type="ECO:0000313" key="16">
    <source>
        <dbReference type="Proteomes" id="UP001595699"/>
    </source>
</evidence>
<evidence type="ECO:0000259" key="13">
    <source>
        <dbReference type="PROSITE" id="PS50109"/>
    </source>
</evidence>
<feature type="compositionally biased region" description="Low complexity" evidence="11">
    <location>
        <begin position="1"/>
        <end position="23"/>
    </location>
</feature>
<feature type="transmembrane region" description="Helical" evidence="12">
    <location>
        <begin position="42"/>
        <end position="64"/>
    </location>
</feature>
<keyword evidence="5" id="KW-0808">Transferase</keyword>
<keyword evidence="16" id="KW-1185">Reference proteome</keyword>
<evidence type="ECO:0000256" key="5">
    <source>
        <dbReference type="ARBA" id="ARBA00022679"/>
    </source>
</evidence>
<dbReference type="GO" id="GO:0005524">
    <property type="term" value="F:ATP binding"/>
    <property type="evidence" value="ECO:0007669"/>
    <property type="project" value="UniProtKB-KW"/>
</dbReference>
<sequence length="515" mass="56583">MTRTTTEQATTTETMTGTTGTTTSHPWIRTAAETLRSARLRILGWVLLLTALGMTFAGAAVYVVERARIETRVDQSLAQEVDEFRKLAAQRNSETGQPLGPRELLSLALQRNIPDRHEAMFSFLDGSAAYFAPSEQAEAISTDEEFHRAVRAILADGRPGFDHADTQAGTVRIAVLPVRQGDQTHGWVVAHQIDRALAEFDDVIGTYTVVAATGLVLVGAVGWIVAGRLLRPARLVRQTAQQISENDLTKRIQVSGDDDLSELARTFNAMLDRLEAAFRTQRQFLDDASHELRTPITIVRGHLELLDHDNPRDIDDTKALVLDELDRMSRLVEDLITLAKAERPDFLRIAPVNLGALLDDILDKARSLGDRHWRVDASSHAIVQADAHRLTQALLQLADNAVKHTTPHDVVAFGTHVDGFAGTVRFWVRDTGPGITPANAQRIFERFQRAEASYDGSGLGLAIVSAIAEAFGGRVELNSRPGAGAIFTLVIPHVRVYEANDDRTEVLPIYGAVNR</sequence>
<dbReference type="PROSITE" id="PS50109">
    <property type="entry name" value="HIS_KIN"/>
    <property type="match status" value="1"/>
</dbReference>
<dbReference type="Gene3D" id="3.30.565.10">
    <property type="entry name" value="Histidine kinase-like ATPase, C-terminal domain"/>
    <property type="match status" value="1"/>
</dbReference>
<evidence type="ECO:0000256" key="6">
    <source>
        <dbReference type="ARBA" id="ARBA00022692"/>
    </source>
</evidence>
<organism evidence="15 16">
    <name type="scientific">Tenggerimyces flavus</name>
    <dbReference type="NCBI Taxonomy" id="1708749"/>
    <lineage>
        <taxon>Bacteria</taxon>
        <taxon>Bacillati</taxon>
        <taxon>Actinomycetota</taxon>
        <taxon>Actinomycetes</taxon>
        <taxon>Propionibacteriales</taxon>
        <taxon>Nocardioidaceae</taxon>
        <taxon>Tenggerimyces</taxon>
    </lineage>
</organism>
<comment type="catalytic activity">
    <reaction evidence="1">
        <text>ATP + protein L-histidine = ADP + protein N-phospho-L-histidine.</text>
        <dbReference type="EC" id="2.7.13.3"/>
    </reaction>
</comment>
<dbReference type="Pfam" id="PF02518">
    <property type="entry name" value="HATPase_c"/>
    <property type="match status" value="1"/>
</dbReference>
<dbReference type="InterPro" id="IPR004358">
    <property type="entry name" value="Sig_transdc_His_kin-like_C"/>
</dbReference>
<dbReference type="PANTHER" id="PTHR45436:SF5">
    <property type="entry name" value="SENSOR HISTIDINE KINASE TRCS"/>
    <property type="match status" value="1"/>
</dbReference>
<dbReference type="SMART" id="SM00387">
    <property type="entry name" value="HATPase_c"/>
    <property type="match status" value="1"/>
</dbReference>
<dbReference type="EC" id="2.7.13.3" evidence="3"/>
<dbReference type="Gene3D" id="1.10.287.130">
    <property type="match status" value="1"/>
</dbReference>
<dbReference type="PANTHER" id="PTHR45436">
    <property type="entry name" value="SENSOR HISTIDINE KINASE YKOH"/>
    <property type="match status" value="1"/>
</dbReference>
<dbReference type="Pfam" id="PF00672">
    <property type="entry name" value="HAMP"/>
    <property type="match status" value="1"/>
</dbReference>
<evidence type="ECO:0000256" key="7">
    <source>
        <dbReference type="ARBA" id="ARBA00022777"/>
    </source>
</evidence>
<dbReference type="SMART" id="SM00388">
    <property type="entry name" value="HisKA"/>
    <property type="match status" value="1"/>
</dbReference>
<keyword evidence="10 12" id="KW-0472">Membrane</keyword>
<gene>
    <name evidence="15" type="ORF">ACFOUW_27470</name>
</gene>
<dbReference type="Proteomes" id="UP001595699">
    <property type="component" value="Unassembled WGS sequence"/>
</dbReference>
<dbReference type="InterPro" id="IPR005467">
    <property type="entry name" value="His_kinase_dom"/>
</dbReference>
<comment type="caution">
    <text evidence="15">The sequence shown here is derived from an EMBL/GenBank/DDBJ whole genome shotgun (WGS) entry which is preliminary data.</text>
</comment>